<evidence type="ECO:0000259" key="15">
    <source>
        <dbReference type="SMART" id="SM00478"/>
    </source>
</evidence>
<keyword evidence="16" id="KW-0540">Nuclease</keyword>
<evidence type="ECO:0000256" key="2">
    <source>
        <dbReference type="ARBA" id="ARBA00008343"/>
    </source>
</evidence>
<evidence type="ECO:0000256" key="8">
    <source>
        <dbReference type="ARBA" id="ARBA00023004"/>
    </source>
</evidence>
<dbReference type="EC" id="4.2.99.18" evidence="13"/>
<evidence type="ECO:0000256" key="1">
    <source>
        <dbReference type="ARBA" id="ARBA00001966"/>
    </source>
</evidence>
<dbReference type="EC" id="3.2.2.-" evidence="13"/>
<dbReference type="GO" id="GO:0005634">
    <property type="term" value="C:nucleus"/>
    <property type="evidence" value="ECO:0007669"/>
    <property type="project" value="UniProtKB-SubCell"/>
</dbReference>
<evidence type="ECO:0000256" key="11">
    <source>
        <dbReference type="ARBA" id="ARBA00023239"/>
    </source>
</evidence>
<evidence type="ECO:0000256" key="14">
    <source>
        <dbReference type="SAM" id="MobiDB-lite"/>
    </source>
</evidence>
<dbReference type="RefSeq" id="XP_008617130.1">
    <property type="nucleotide sequence ID" value="XM_008618908.1"/>
</dbReference>
<dbReference type="SUPFAM" id="SSF48150">
    <property type="entry name" value="DNA-glycosylase"/>
    <property type="match status" value="1"/>
</dbReference>
<dbReference type="EMBL" id="JH767184">
    <property type="protein sequence ID" value="EQC29363.1"/>
    <property type="molecule type" value="Genomic_DNA"/>
</dbReference>
<dbReference type="GeneID" id="19953554"/>
<comment type="subcellular location">
    <subcellularLocation>
        <location evidence="13">Nucleus</location>
    </subcellularLocation>
    <subcellularLocation>
        <location evidence="13">Mitochondrion</location>
    </subcellularLocation>
</comment>
<dbReference type="HAMAP" id="MF_03183">
    <property type="entry name" value="Endonuclease_III_Nth"/>
    <property type="match status" value="1"/>
</dbReference>
<dbReference type="GO" id="GO:0051539">
    <property type="term" value="F:4 iron, 4 sulfur cluster binding"/>
    <property type="evidence" value="ECO:0007669"/>
    <property type="project" value="UniProtKB-KW"/>
</dbReference>
<dbReference type="GO" id="GO:0006285">
    <property type="term" value="P:base-excision repair, AP site formation"/>
    <property type="evidence" value="ECO:0007669"/>
    <property type="project" value="UniProtKB-UniRule"/>
</dbReference>
<keyword evidence="8" id="KW-0408">Iron</keyword>
<keyword evidence="13" id="KW-0539">Nucleus</keyword>
<dbReference type="PANTHER" id="PTHR43286:SF1">
    <property type="entry name" value="ENDONUCLEASE III-LIKE PROTEIN 1"/>
    <property type="match status" value="1"/>
</dbReference>
<dbReference type="VEuPathDB" id="FungiDB:SDRG_12827"/>
<keyword evidence="6 13" id="KW-0378">Hydrolase</keyword>
<dbReference type="InterPro" id="IPR011257">
    <property type="entry name" value="DNA_glycosylase"/>
</dbReference>
<dbReference type="InterPro" id="IPR003651">
    <property type="entry name" value="Endonuclease3_FeS-loop_motif"/>
</dbReference>
<gene>
    <name evidence="13" type="primary">NTH1</name>
    <name evidence="16" type="ORF">SDRG_12827</name>
</gene>
<reference evidence="16 17" key="1">
    <citation type="submission" date="2012-04" db="EMBL/GenBank/DDBJ databases">
        <title>The Genome Sequence of Saprolegnia declina VS20.</title>
        <authorList>
            <consortium name="The Broad Institute Genome Sequencing Platform"/>
            <person name="Russ C."/>
            <person name="Nusbaum C."/>
            <person name="Tyler B."/>
            <person name="van West P."/>
            <person name="Dieguez-Uribeondo J."/>
            <person name="de Bruijn I."/>
            <person name="Tripathy S."/>
            <person name="Jiang R."/>
            <person name="Young S.K."/>
            <person name="Zeng Q."/>
            <person name="Gargeya S."/>
            <person name="Fitzgerald M."/>
            <person name="Haas B."/>
            <person name="Abouelleil A."/>
            <person name="Alvarado L."/>
            <person name="Arachchi H.M."/>
            <person name="Berlin A."/>
            <person name="Chapman S.B."/>
            <person name="Goldberg J."/>
            <person name="Griggs A."/>
            <person name="Gujja S."/>
            <person name="Hansen M."/>
            <person name="Howarth C."/>
            <person name="Imamovic A."/>
            <person name="Larimer J."/>
            <person name="McCowen C."/>
            <person name="Montmayeur A."/>
            <person name="Murphy C."/>
            <person name="Neiman D."/>
            <person name="Pearson M."/>
            <person name="Priest M."/>
            <person name="Roberts A."/>
            <person name="Saif S."/>
            <person name="Shea T."/>
            <person name="Sisk P."/>
            <person name="Sykes S."/>
            <person name="Wortman J."/>
            <person name="Nusbaum C."/>
            <person name="Birren B."/>
        </authorList>
    </citation>
    <scope>NUCLEOTIDE SEQUENCE [LARGE SCALE GENOMIC DNA]</scope>
    <source>
        <strain evidence="16 17">VS20</strain>
    </source>
</reference>
<keyword evidence="3" id="KW-0004">4Fe-4S</keyword>
<name>T0RB01_SAPDV</name>
<feature type="region of interest" description="Disordered" evidence="14">
    <location>
        <begin position="1"/>
        <end position="73"/>
    </location>
</feature>
<evidence type="ECO:0000256" key="4">
    <source>
        <dbReference type="ARBA" id="ARBA00022723"/>
    </source>
</evidence>
<keyword evidence="17" id="KW-1185">Reference proteome</keyword>
<keyword evidence="5 13" id="KW-0227">DNA damage</keyword>
<dbReference type="FunFam" id="1.10.1670.10:FF:000003">
    <property type="entry name" value="Endonuclease III homolog"/>
    <property type="match status" value="1"/>
</dbReference>
<dbReference type="GO" id="GO:0003677">
    <property type="term" value="F:DNA binding"/>
    <property type="evidence" value="ECO:0007669"/>
    <property type="project" value="UniProtKB-UniRule"/>
</dbReference>
<keyword evidence="7" id="KW-0809">Transit peptide</keyword>
<dbReference type="InterPro" id="IPR004035">
    <property type="entry name" value="Endouclease-III_FeS-bd_BS"/>
</dbReference>
<keyword evidence="13" id="KW-0496">Mitochondrion</keyword>
<dbReference type="InParanoid" id="T0RB01"/>
<dbReference type="SMART" id="SM00478">
    <property type="entry name" value="ENDO3c"/>
    <property type="match status" value="1"/>
</dbReference>
<dbReference type="eggNOG" id="KOG1921">
    <property type="taxonomic scope" value="Eukaryota"/>
</dbReference>
<evidence type="ECO:0000256" key="9">
    <source>
        <dbReference type="ARBA" id="ARBA00023014"/>
    </source>
</evidence>
<dbReference type="AlphaFoldDB" id="T0RB01"/>
<feature type="domain" description="HhH-GPD" evidence="15">
    <location>
        <begin position="160"/>
        <end position="316"/>
    </location>
</feature>
<keyword evidence="16" id="KW-0255">Endonuclease</keyword>
<comment type="similarity">
    <text evidence="2 13">Belongs to the Nth/MutY family.</text>
</comment>
<evidence type="ECO:0000256" key="5">
    <source>
        <dbReference type="ARBA" id="ARBA00022763"/>
    </source>
</evidence>
<feature type="compositionally biased region" description="Basic and acidic residues" evidence="14">
    <location>
        <begin position="46"/>
        <end position="55"/>
    </location>
</feature>
<dbReference type="InterPro" id="IPR030841">
    <property type="entry name" value="NTH1"/>
</dbReference>
<keyword evidence="4" id="KW-0479">Metal-binding</keyword>
<keyword evidence="10 13" id="KW-0234">DNA repair</keyword>
<proteinExistence type="inferred from homology"/>
<dbReference type="Pfam" id="PF00730">
    <property type="entry name" value="HhH-GPD"/>
    <property type="match status" value="1"/>
</dbReference>
<evidence type="ECO:0000256" key="3">
    <source>
        <dbReference type="ARBA" id="ARBA00022485"/>
    </source>
</evidence>
<keyword evidence="12 13" id="KW-0326">Glycosidase</keyword>
<comment type="catalytic activity">
    <reaction evidence="13">
        <text>2'-deoxyribonucleotide-(2'-deoxyribose 5'-phosphate)-2'-deoxyribonucleotide-DNA = a 3'-end 2'-deoxyribonucleotide-(2,3-dehydro-2,3-deoxyribose 5'-phosphate)-DNA + a 5'-end 5'-phospho-2'-deoxyribonucleoside-DNA + H(+)</text>
        <dbReference type="Rhea" id="RHEA:66592"/>
        <dbReference type="Rhea" id="RHEA-COMP:13180"/>
        <dbReference type="Rhea" id="RHEA-COMP:16897"/>
        <dbReference type="Rhea" id="RHEA-COMP:17067"/>
        <dbReference type="ChEBI" id="CHEBI:15378"/>
        <dbReference type="ChEBI" id="CHEBI:136412"/>
        <dbReference type="ChEBI" id="CHEBI:157695"/>
        <dbReference type="ChEBI" id="CHEBI:167181"/>
        <dbReference type="EC" id="4.2.99.18"/>
    </reaction>
</comment>
<dbReference type="GO" id="GO:0000703">
    <property type="term" value="F:oxidized pyrimidine nucleobase lesion DNA N-glycosylase activity"/>
    <property type="evidence" value="ECO:0007669"/>
    <property type="project" value="UniProtKB-UniRule"/>
</dbReference>
<dbReference type="Pfam" id="PF00633">
    <property type="entry name" value="HHH"/>
    <property type="match status" value="1"/>
</dbReference>
<dbReference type="SMART" id="SM00525">
    <property type="entry name" value="FES"/>
    <property type="match status" value="1"/>
</dbReference>
<evidence type="ECO:0000256" key="12">
    <source>
        <dbReference type="ARBA" id="ARBA00023295"/>
    </source>
</evidence>
<dbReference type="PANTHER" id="PTHR43286">
    <property type="entry name" value="ENDONUCLEASE III-LIKE PROTEIN 1"/>
    <property type="match status" value="1"/>
</dbReference>
<dbReference type="Gene3D" id="1.10.1670.10">
    <property type="entry name" value="Helix-hairpin-Helix base-excision DNA repair enzymes (C-terminal)"/>
    <property type="match status" value="1"/>
</dbReference>
<keyword evidence="9" id="KW-0411">Iron-sulfur</keyword>
<keyword evidence="11 13" id="KW-0456">Lyase</keyword>
<evidence type="ECO:0000256" key="10">
    <source>
        <dbReference type="ARBA" id="ARBA00023204"/>
    </source>
</evidence>
<comment type="function">
    <text evidence="13">Bifunctional DNA N-glycosylase with associated apurinic/apyrimidinic (AP) lyase function that catalyzes the first step in base excision repair (BER), the primary repair pathway for the repair of oxidative DNA damage. The DNA N-glycosylase activity releases the damaged DNA base from DNA by cleaving the N-glycosidic bond, leaving an AP site. The AP lyase activity cleaves the phosphodiester bond 3' to the AP site by a beta-elimination. Primarily recognizes and repairs oxidative base damage of pyrimidines.</text>
</comment>
<evidence type="ECO:0000313" key="16">
    <source>
        <dbReference type="EMBL" id="EQC29363.1"/>
    </source>
</evidence>
<organism evidence="16 17">
    <name type="scientific">Saprolegnia diclina (strain VS20)</name>
    <dbReference type="NCBI Taxonomy" id="1156394"/>
    <lineage>
        <taxon>Eukaryota</taxon>
        <taxon>Sar</taxon>
        <taxon>Stramenopiles</taxon>
        <taxon>Oomycota</taxon>
        <taxon>Saprolegniomycetes</taxon>
        <taxon>Saprolegniales</taxon>
        <taxon>Saprolegniaceae</taxon>
        <taxon>Saprolegnia</taxon>
    </lineage>
</organism>
<comment type="cofactor">
    <cofactor evidence="1">
        <name>[4Fe-4S] cluster</name>
        <dbReference type="ChEBI" id="CHEBI:49883"/>
    </cofactor>
</comment>
<dbReference type="FunFam" id="1.10.340.30:FF:000005">
    <property type="entry name" value="Endonuclease III-like protein 1"/>
    <property type="match status" value="1"/>
</dbReference>
<dbReference type="GO" id="GO:0046872">
    <property type="term" value="F:metal ion binding"/>
    <property type="evidence" value="ECO:0007669"/>
    <property type="project" value="UniProtKB-KW"/>
</dbReference>
<evidence type="ECO:0000256" key="7">
    <source>
        <dbReference type="ARBA" id="ARBA00022946"/>
    </source>
</evidence>
<evidence type="ECO:0000256" key="13">
    <source>
        <dbReference type="HAMAP-Rule" id="MF_03183"/>
    </source>
</evidence>
<evidence type="ECO:0000256" key="6">
    <source>
        <dbReference type="ARBA" id="ARBA00022801"/>
    </source>
</evidence>
<dbReference type="OrthoDB" id="2099276at2759"/>
<evidence type="ECO:0000313" key="17">
    <source>
        <dbReference type="Proteomes" id="UP000030762"/>
    </source>
</evidence>
<dbReference type="GO" id="GO:0006289">
    <property type="term" value="P:nucleotide-excision repair"/>
    <property type="evidence" value="ECO:0007669"/>
    <property type="project" value="TreeGrafter"/>
</dbReference>
<sequence>MQLRSRAVAESKHIVRTVRSPRFASSKRGSEAAPKLEPSATKVHVKREPLIKAEPEPPTTPKTPTTRSKRKAKVEPLLADEAIPLEKLGIHDDVAKPPDGDVKVKKQKAERANWEQVWDGIAFMRAERTAAVDNQGCESFNDPSLAPPLRRFHVLVASMLSSQTKDPVTAAAMERLKKHGLTVANILATDGNELAQLLRPVGFFNNKATYLHKTCAILQDKYDSDIPPTFDELMALPGVGPKMAHLTMSAAWEKTVGICVDVHVHRISNRLGWVKTWNKQNPKSQDPEKTRKELEDWLPYDKWNPVNAMLVGFGQEVCHPLNPRCDVCTVSHLCPSAFKKVSP</sequence>
<dbReference type="GO" id="GO:0005739">
    <property type="term" value="C:mitochondrion"/>
    <property type="evidence" value="ECO:0007669"/>
    <property type="project" value="UniProtKB-SubCell"/>
</dbReference>
<comment type="caution">
    <text evidence="13">Lacks conserved residue(s) required for the propagation of feature annotation.</text>
</comment>
<dbReference type="InterPro" id="IPR000445">
    <property type="entry name" value="HhH_motif"/>
</dbReference>
<protein>
    <recommendedName>
        <fullName evidence="13">Endonuclease III homolog</fullName>
        <ecNumber evidence="13">3.2.2.-</ecNumber>
        <ecNumber evidence="13">4.2.99.18</ecNumber>
    </recommendedName>
    <alternativeName>
        <fullName evidence="13">Bifunctional DNA N-glycosylase/DNA-(apurinic or apyrimidinic site) lyase</fullName>
        <shortName evidence="13">DNA glycosylase/AP lyase</shortName>
    </alternativeName>
</protein>
<dbReference type="InterPro" id="IPR023170">
    <property type="entry name" value="HhH_base_excis_C"/>
</dbReference>
<dbReference type="InterPro" id="IPR003265">
    <property type="entry name" value="HhH-GPD_domain"/>
</dbReference>
<dbReference type="Gene3D" id="1.10.340.30">
    <property type="entry name" value="Hypothetical protein, domain 2"/>
    <property type="match status" value="1"/>
</dbReference>
<dbReference type="Proteomes" id="UP000030762">
    <property type="component" value="Unassembled WGS sequence"/>
</dbReference>
<dbReference type="STRING" id="1156394.T0RB01"/>
<dbReference type="PROSITE" id="PS00764">
    <property type="entry name" value="ENDONUCLEASE_III_1"/>
    <property type="match status" value="1"/>
</dbReference>
<dbReference type="GO" id="GO:0140078">
    <property type="term" value="F:class I DNA-(apurinic or apyrimidinic site) endonuclease activity"/>
    <property type="evidence" value="ECO:0007669"/>
    <property type="project" value="UniProtKB-EC"/>
</dbReference>
<dbReference type="OMA" id="RGKRCDL"/>
<dbReference type="CDD" id="cd00056">
    <property type="entry name" value="ENDO3c"/>
    <property type="match status" value="1"/>
</dbReference>
<accession>T0RB01</accession>